<name>A0A431TYW2_9BACT</name>
<proteinExistence type="predicted"/>
<dbReference type="EMBL" id="RXOF01000011">
    <property type="protein sequence ID" value="RTQ47739.1"/>
    <property type="molecule type" value="Genomic_DNA"/>
</dbReference>
<feature type="compositionally biased region" description="Basic residues" evidence="1">
    <location>
        <begin position="71"/>
        <end position="84"/>
    </location>
</feature>
<sequence>MPILCLLSLPAAAQNTPAAPAQPQPTAPARGNGPSVYRNQNPAPAVAPAEPLRLSAQDRQAYENCPNPRRYGPKARSKKMVRIW</sequence>
<feature type="region of interest" description="Disordered" evidence="1">
    <location>
        <begin position="14"/>
        <end position="84"/>
    </location>
</feature>
<comment type="caution">
    <text evidence="2">The sequence shown here is derived from an EMBL/GenBank/DDBJ whole genome shotgun (WGS) entry which is preliminary data.</text>
</comment>
<dbReference type="OrthoDB" id="887154at2"/>
<organism evidence="2 3">
    <name type="scientific">Hymenobacter gummosus</name>
    <dbReference type="NCBI Taxonomy" id="1776032"/>
    <lineage>
        <taxon>Bacteria</taxon>
        <taxon>Pseudomonadati</taxon>
        <taxon>Bacteroidota</taxon>
        <taxon>Cytophagia</taxon>
        <taxon>Cytophagales</taxon>
        <taxon>Hymenobacteraceae</taxon>
        <taxon>Hymenobacter</taxon>
    </lineage>
</organism>
<dbReference type="Proteomes" id="UP000282184">
    <property type="component" value="Unassembled WGS sequence"/>
</dbReference>
<accession>A0A431TYW2</accession>
<evidence type="ECO:0000313" key="3">
    <source>
        <dbReference type="Proteomes" id="UP000282184"/>
    </source>
</evidence>
<dbReference type="AlphaFoldDB" id="A0A431TYW2"/>
<gene>
    <name evidence="2" type="ORF">EJV47_17620</name>
</gene>
<evidence type="ECO:0000256" key="1">
    <source>
        <dbReference type="SAM" id="MobiDB-lite"/>
    </source>
</evidence>
<reference evidence="2 3" key="1">
    <citation type="submission" date="2018-12" db="EMBL/GenBank/DDBJ databases">
        <title>Hymenobacter gummosus sp. nov., isolated from a spring.</title>
        <authorList>
            <person name="Nie L."/>
        </authorList>
    </citation>
    <scope>NUCLEOTIDE SEQUENCE [LARGE SCALE GENOMIC DNA]</scope>
    <source>
        <strain evidence="2 3">KCTC 52166</strain>
    </source>
</reference>
<evidence type="ECO:0000313" key="2">
    <source>
        <dbReference type="EMBL" id="RTQ47739.1"/>
    </source>
</evidence>
<keyword evidence="3" id="KW-1185">Reference proteome</keyword>
<dbReference type="RefSeq" id="WP_126694498.1">
    <property type="nucleotide sequence ID" value="NZ_RXOF01000011.1"/>
</dbReference>
<protein>
    <submittedName>
        <fullName evidence="2">Uncharacterized protein</fullName>
    </submittedName>
</protein>